<feature type="chain" id="PRO_5011716295" description="DUF1223 domain-containing protein" evidence="1">
    <location>
        <begin position="22"/>
        <end position="229"/>
    </location>
</feature>
<organism evidence="2 3">
    <name type="scientific">Jannaschia pohangensis</name>
    <dbReference type="NCBI Taxonomy" id="390807"/>
    <lineage>
        <taxon>Bacteria</taxon>
        <taxon>Pseudomonadati</taxon>
        <taxon>Pseudomonadota</taxon>
        <taxon>Alphaproteobacteria</taxon>
        <taxon>Rhodobacterales</taxon>
        <taxon>Roseobacteraceae</taxon>
        <taxon>Jannaschia</taxon>
    </lineage>
</organism>
<dbReference type="AlphaFoldDB" id="A0A1I3SE36"/>
<keyword evidence="1" id="KW-0732">Signal</keyword>
<evidence type="ECO:0008006" key="4">
    <source>
        <dbReference type="Google" id="ProtNLM"/>
    </source>
</evidence>
<dbReference type="EMBL" id="FORA01000004">
    <property type="protein sequence ID" value="SFJ57005.1"/>
    <property type="molecule type" value="Genomic_DNA"/>
</dbReference>
<dbReference type="InterPro" id="IPR036249">
    <property type="entry name" value="Thioredoxin-like_sf"/>
</dbReference>
<keyword evidence="3" id="KW-1185">Reference proteome</keyword>
<dbReference type="PANTHER" id="PTHR36057">
    <property type="match status" value="1"/>
</dbReference>
<name>A0A1I3SE36_9RHOB</name>
<dbReference type="STRING" id="390807.SAMN04488095_3121"/>
<protein>
    <recommendedName>
        <fullName evidence="4">DUF1223 domain-containing protein</fullName>
    </recommendedName>
</protein>
<evidence type="ECO:0000256" key="1">
    <source>
        <dbReference type="SAM" id="SignalP"/>
    </source>
</evidence>
<gene>
    <name evidence="2" type="ORF">SAMN04488095_3121</name>
</gene>
<dbReference type="PANTHER" id="PTHR36057:SF1">
    <property type="entry name" value="LIPOPROTEIN LIPID ATTACHMENT SITE-LIKE PROTEIN, PUTATIVE (DUF1223)-RELATED"/>
    <property type="match status" value="1"/>
</dbReference>
<dbReference type="RefSeq" id="WP_092782873.1">
    <property type="nucleotide sequence ID" value="NZ_FORA01000004.1"/>
</dbReference>
<accession>A0A1I3SE36</accession>
<proteinExistence type="predicted"/>
<dbReference type="InterPro" id="IPR010634">
    <property type="entry name" value="DUF1223"/>
</dbReference>
<sequence>MRPTLILALLSATALAVPAKADPVVLELFTSQGCSSCPPADAMLGELADREDVIALSLHVDYWDWIGWKDTFANPAFTARQNAYAAAAGSSVVYTPQFIVGGRDQMAGPSGMELAETIDAHRDATGDVLRVGSTPQGREVMVAPVDGGGQLILVTYMPKATVMILHGENAGRDMSYHNVVQGWDVLADWDGAEGAFVVPDAPDGMRQAVLAQALVDGKPGPILGAVRLD</sequence>
<evidence type="ECO:0000313" key="2">
    <source>
        <dbReference type="EMBL" id="SFJ57005.1"/>
    </source>
</evidence>
<feature type="signal peptide" evidence="1">
    <location>
        <begin position="1"/>
        <end position="21"/>
    </location>
</feature>
<reference evidence="2 3" key="1">
    <citation type="submission" date="2016-10" db="EMBL/GenBank/DDBJ databases">
        <authorList>
            <person name="de Groot N.N."/>
        </authorList>
    </citation>
    <scope>NUCLEOTIDE SEQUENCE [LARGE SCALE GENOMIC DNA]</scope>
    <source>
        <strain evidence="2 3">DSM 19073</strain>
    </source>
</reference>
<dbReference type="Pfam" id="PF06764">
    <property type="entry name" value="DUF1223"/>
    <property type="match status" value="1"/>
</dbReference>
<evidence type="ECO:0000313" key="3">
    <source>
        <dbReference type="Proteomes" id="UP000199110"/>
    </source>
</evidence>
<dbReference type="Proteomes" id="UP000199110">
    <property type="component" value="Unassembled WGS sequence"/>
</dbReference>
<dbReference type="SUPFAM" id="SSF52833">
    <property type="entry name" value="Thioredoxin-like"/>
    <property type="match status" value="1"/>
</dbReference>
<dbReference type="OrthoDB" id="9808254at2"/>